<name>A0ACC2M6C3_PERAE</name>
<organism evidence="1 2">
    <name type="scientific">Persea americana</name>
    <name type="common">Avocado</name>
    <dbReference type="NCBI Taxonomy" id="3435"/>
    <lineage>
        <taxon>Eukaryota</taxon>
        <taxon>Viridiplantae</taxon>
        <taxon>Streptophyta</taxon>
        <taxon>Embryophyta</taxon>
        <taxon>Tracheophyta</taxon>
        <taxon>Spermatophyta</taxon>
        <taxon>Magnoliopsida</taxon>
        <taxon>Magnoliidae</taxon>
        <taxon>Laurales</taxon>
        <taxon>Lauraceae</taxon>
        <taxon>Persea</taxon>
    </lineage>
</organism>
<reference evidence="1 2" key="1">
    <citation type="journal article" date="2022" name="Hortic Res">
        <title>A haplotype resolved chromosomal level avocado genome allows analysis of novel avocado genes.</title>
        <authorList>
            <person name="Nath O."/>
            <person name="Fletcher S.J."/>
            <person name="Hayward A."/>
            <person name="Shaw L.M."/>
            <person name="Masouleh A.K."/>
            <person name="Furtado A."/>
            <person name="Henry R.J."/>
            <person name="Mitter N."/>
        </authorList>
    </citation>
    <scope>NUCLEOTIDE SEQUENCE [LARGE SCALE GENOMIC DNA]</scope>
    <source>
        <strain evidence="2">cv. Hass</strain>
    </source>
</reference>
<dbReference type="Proteomes" id="UP001234297">
    <property type="component" value="Chromosome 5"/>
</dbReference>
<protein>
    <submittedName>
        <fullName evidence="1">Uncharacterized protein</fullName>
    </submittedName>
</protein>
<accession>A0ACC2M6C3</accession>
<evidence type="ECO:0000313" key="2">
    <source>
        <dbReference type="Proteomes" id="UP001234297"/>
    </source>
</evidence>
<comment type="caution">
    <text evidence="1">The sequence shown here is derived from an EMBL/GenBank/DDBJ whole genome shotgun (WGS) entry which is preliminary data.</text>
</comment>
<gene>
    <name evidence="1" type="ORF">MRB53_017406</name>
</gene>
<keyword evidence="2" id="KW-1185">Reference proteome</keyword>
<sequence>MVKPKLFPFNGKRDSDFAIALERIFLRYLSSSRVGAAVMLLRAGTTTIGGSNTSTLAATSCVPTAADFCKGDSIIFTRVPLHLASARSCLSTRERLQIREAEICCSPALSPCLINSTS</sequence>
<evidence type="ECO:0000313" key="1">
    <source>
        <dbReference type="EMBL" id="KAJ8640712.1"/>
    </source>
</evidence>
<dbReference type="EMBL" id="CM056813">
    <property type="protein sequence ID" value="KAJ8640712.1"/>
    <property type="molecule type" value="Genomic_DNA"/>
</dbReference>
<proteinExistence type="predicted"/>